<dbReference type="Proteomes" id="UP000448199">
    <property type="component" value="Unassembled WGS sequence"/>
</dbReference>
<comment type="caution">
    <text evidence="3">The sequence shown here is derived from an EMBL/GenBank/DDBJ whole genome shotgun (WGS) entry which is preliminary data.</text>
</comment>
<feature type="region of interest" description="Disordered" evidence="1">
    <location>
        <begin position="41"/>
        <end position="81"/>
    </location>
</feature>
<feature type="chain" id="PRO_5032953817" evidence="2">
    <location>
        <begin position="25"/>
        <end position="229"/>
    </location>
</feature>
<feature type="signal peptide" evidence="2">
    <location>
        <begin position="1"/>
        <end position="24"/>
    </location>
</feature>
<organism evidence="3 4">
    <name type="scientific">Qipengyuania vulgaris</name>
    <dbReference type="NCBI Taxonomy" id="291985"/>
    <lineage>
        <taxon>Bacteria</taxon>
        <taxon>Pseudomonadati</taxon>
        <taxon>Pseudomonadota</taxon>
        <taxon>Alphaproteobacteria</taxon>
        <taxon>Sphingomonadales</taxon>
        <taxon>Erythrobacteraceae</taxon>
        <taxon>Qipengyuania</taxon>
    </lineage>
</organism>
<keyword evidence="2" id="KW-0732">Signal</keyword>
<sequence length="229" mass="24161">MHSLSKHSLVALAALGLLASPASAAFIGYLKIPPIDGDPGENAGIEPDEIDARAVPERAPERAATRTVERGAQRMAPRTPERAPADYLTIPMSETHSATGEHEVEYDLLAAKDEDGPRDLLPVIWETPAAQAGASGKRQHKPFVFTKEAAPATPARARTAEAPRSLPAPPSREGGSVTVAASWDGCTVGTRYPHVVVGGGDPAREYTLHGARVTDCAAEQVSFAYERVG</sequence>
<dbReference type="AlphaFoldDB" id="A0A844XTJ8"/>
<accession>A0A844XTJ8</accession>
<evidence type="ECO:0000256" key="1">
    <source>
        <dbReference type="SAM" id="MobiDB-lite"/>
    </source>
</evidence>
<gene>
    <name evidence="3" type="ORF">GRI69_08620</name>
</gene>
<keyword evidence="4" id="KW-1185">Reference proteome</keyword>
<feature type="compositionally biased region" description="Basic and acidic residues" evidence="1">
    <location>
        <begin position="50"/>
        <end position="72"/>
    </location>
</feature>
<evidence type="ECO:0000256" key="2">
    <source>
        <dbReference type="SAM" id="SignalP"/>
    </source>
</evidence>
<dbReference type="EMBL" id="WTYC01000004">
    <property type="protein sequence ID" value="MXO48318.1"/>
    <property type="molecule type" value="Genomic_DNA"/>
</dbReference>
<feature type="region of interest" description="Disordered" evidence="1">
    <location>
        <begin position="147"/>
        <end position="177"/>
    </location>
</feature>
<evidence type="ECO:0000313" key="4">
    <source>
        <dbReference type="Proteomes" id="UP000448199"/>
    </source>
</evidence>
<proteinExistence type="predicted"/>
<dbReference type="RefSeq" id="WP_160727879.1">
    <property type="nucleotide sequence ID" value="NZ_WTYC01000004.1"/>
</dbReference>
<feature type="compositionally biased region" description="Low complexity" evidence="1">
    <location>
        <begin position="148"/>
        <end position="164"/>
    </location>
</feature>
<name>A0A844XTJ8_9SPHN</name>
<protein>
    <submittedName>
        <fullName evidence="3">Uncharacterized protein</fullName>
    </submittedName>
</protein>
<evidence type="ECO:0000313" key="3">
    <source>
        <dbReference type="EMBL" id="MXO48318.1"/>
    </source>
</evidence>
<reference evidence="3 4" key="1">
    <citation type="submission" date="2019-12" db="EMBL/GenBank/DDBJ databases">
        <title>Genomic-based taxomic classification of the family Erythrobacteraceae.</title>
        <authorList>
            <person name="Xu L."/>
        </authorList>
    </citation>
    <scope>NUCLEOTIDE SEQUENCE [LARGE SCALE GENOMIC DNA]</scope>
    <source>
        <strain evidence="3 4">DSM 17792</strain>
    </source>
</reference>